<organism evidence="2 3">
    <name type="scientific">Tulasnella calospora MUT 4182</name>
    <dbReference type="NCBI Taxonomy" id="1051891"/>
    <lineage>
        <taxon>Eukaryota</taxon>
        <taxon>Fungi</taxon>
        <taxon>Dikarya</taxon>
        <taxon>Basidiomycota</taxon>
        <taxon>Agaricomycotina</taxon>
        <taxon>Agaricomycetes</taxon>
        <taxon>Cantharellales</taxon>
        <taxon>Tulasnellaceae</taxon>
        <taxon>Tulasnella</taxon>
    </lineage>
</organism>
<sequence>MKGLSFYFRFASFQASSSSPLPLCLEPDIINYASSPTSRIERIHDARNDAQGTRVPVSRDLARPQGRIAS</sequence>
<proteinExistence type="predicted"/>
<evidence type="ECO:0000256" key="1">
    <source>
        <dbReference type="SAM" id="MobiDB-lite"/>
    </source>
</evidence>
<keyword evidence="3" id="KW-1185">Reference proteome</keyword>
<protein>
    <submittedName>
        <fullName evidence="2">Uncharacterized protein</fullName>
    </submittedName>
</protein>
<evidence type="ECO:0000313" key="3">
    <source>
        <dbReference type="Proteomes" id="UP000054248"/>
    </source>
</evidence>
<feature type="region of interest" description="Disordered" evidence="1">
    <location>
        <begin position="45"/>
        <end position="70"/>
    </location>
</feature>
<dbReference type="AlphaFoldDB" id="A0A0C3KSF1"/>
<dbReference type="EMBL" id="KN823063">
    <property type="protein sequence ID" value="KIO24353.1"/>
    <property type="molecule type" value="Genomic_DNA"/>
</dbReference>
<dbReference type="Proteomes" id="UP000054248">
    <property type="component" value="Unassembled WGS sequence"/>
</dbReference>
<evidence type="ECO:0000313" key="2">
    <source>
        <dbReference type="EMBL" id="KIO24353.1"/>
    </source>
</evidence>
<gene>
    <name evidence="2" type="ORF">M407DRAFT_244501</name>
</gene>
<name>A0A0C3KSF1_9AGAM</name>
<dbReference type="HOGENOM" id="CLU_2759664_0_0_1"/>
<accession>A0A0C3KSF1</accession>
<reference evidence="3" key="2">
    <citation type="submission" date="2015-01" db="EMBL/GenBank/DDBJ databases">
        <title>Evolutionary Origins and Diversification of the Mycorrhizal Mutualists.</title>
        <authorList>
            <consortium name="DOE Joint Genome Institute"/>
            <consortium name="Mycorrhizal Genomics Consortium"/>
            <person name="Kohler A."/>
            <person name="Kuo A."/>
            <person name="Nagy L.G."/>
            <person name="Floudas D."/>
            <person name="Copeland A."/>
            <person name="Barry K.W."/>
            <person name="Cichocki N."/>
            <person name="Veneault-Fourrey C."/>
            <person name="LaButti K."/>
            <person name="Lindquist E.A."/>
            <person name="Lipzen A."/>
            <person name="Lundell T."/>
            <person name="Morin E."/>
            <person name="Murat C."/>
            <person name="Riley R."/>
            <person name="Ohm R."/>
            <person name="Sun H."/>
            <person name="Tunlid A."/>
            <person name="Henrissat B."/>
            <person name="Grigoriev I.V."/>
            <person name="Hibbett D.S."/>
            <person name="Martin F."/>
        </authorList>
    </citation>
    <scope>NUCLEOTIDE SEQUENCE [LARGE SCALE GENOMIC DNA]</scope>
    <source>
        <strain evidence="3">MUT 4182</strain>
    </source>
</reference>
<reference evidence="2 3" key="1">
    <citation type="submission" date="2014-04" db="EMBL/GenBank/DDBJ databases">
        <authorList>
            <consortium name="DOE Joint Genome Institute"/>
            <person name="Kuo A."/>
            <person name="Girlanda M."/>
            <person name="Perotto S."/>
            <person name="Kohler A."/>
            <person name="Nagy L.G."/>
            <person name="Floudas D."/>
            <person name="Copeland A."/>
            <person name="Barry K.W."/>
            <person name="Cichocki N."/>
            <person name="Veneault-Fourrey C."/>
            <person name="LaButti K."/>
            <person name="Lindquist E.A."/>
            <person name="Lipzen A."/>
            <person name="Lundell T."/>
            <person name="Morin E."/>
            <person name="Murat C."/>
            <person name="Sun H."/>
            <person name="Tunlid A."/>
            <person name="Henrissat B."/>
            <person name="Grigoriev I.V."/>
            <person name="Hibbett D.S."/>
            <person name="Martin F."/>
            <person name="Nordberg H.P."/>
            <person name="Cantor M.N."/>
            <person name="Hua S.X."/>
        </authorList>
    </citation>
    <scope>NUCLEOTIDE SEQUENCE [LARGE SCALE GENOMIC DNA]</scope>
    <source>
        <strain evidence="2 3">MUT 4182</strain>
    </source>
</reference>